<organism evidence="4">
    <name type="scientific">Ectropis obliqua</name>
    <name type="common">Tea geometrid moth</name>
    <dbReference type="NCBI Taxonomy" id="248899"/>
    <lineage>
        <taxon>Eukaryota</taxon>
        <taxon>Metazoa</taxon>
        <taxon>Ecdysozoa</taxon>
        <taxon>Arthropoda</taxon>
        <taxon>Hexapoda</taxon>
        <taxon>Insecta</taxon>
        <taxon>Pterygota</taxon>
        <taxon>Neoptera</taxon>
        <taxon>Endopterygota</taxon>
        <taxon>Lepidoptera</taxon>
        <taxon>Glossata</taxon>
        <taxon>Ditrysia</taxon>
        <taxon>Geometroidea</taxon>
        <taxon>Geometridae</taxon>
        <taxon>Ennominae</taxon>
        <taxon>Ectropis</taxon>
    </lineage>
</organism>
<reference evidence="4" key="1">
    <citation type="submission" date="2016-04" db="EMBL/GenBank/DDBJ databases">
        <title>Molecular identification and expression profiling of carboxylesterase genes associated with odorant degradation in the tea geometrid, Ectropis obliqua Prout.</title>
        <authorList>
            <person name="Mao T.-F."/>
            <person name="Zhang Y.-X."/>
            <person name="Wu J.-J."/>
            <person name="Sun L."/>
        </authorList>
    </citation>
    <scope>NUCLEOTIDE SEQUENCE</scope>
</reference>
<feature type="signal peptide" evidence="2">
    <location>
        <begin position="1"/>
        <end position="23"/>
    </location>
</feature>
<accession>A0A2U3T8J5</accession>
<dbReference type="Gene3D" id="3.40.50.1820">
    <property type="entry name" value="alpha/beta hydrolase"/>
    <property type="match status" value="1"/>
</dbReference>
<dbReference type="InterPro" id="IPR050309">
    <property type="entry name" value="Type-B_Carboxylest/Lipase"/>
</dbReference>
<dbReference type="AlphaFoldDB" id="A0A2U3T8J5"/>
<keyword evidence="2" id="KW-0732">Signal</keyword>
<dbReference type="SUPFAM" id="SSF53474">
    <property type="entry name" value="alpha/beta-Hydrolases"/>
    <property type="match status" value="1"/>
</dbReference>
<dbReference type="PANTHER" id="PTHR11559">
    <property type="entry name" value="CARBOXYLESTERASE"/>
    <property type="match status" value="1"/>
</dbReference>
<evidence type="ECO:0000313" key="4">
    <source>
        <dbReference type="EMBL" id="ARM65373.1"/>
    </source>
</evidence>
<dbReference type="InterPro" id="IPR002018">
    <property type="entry name" value="CarbesteraseB"/>
</dbReference>
<evidence type="ECO:0000256" key="2">
    <source>
        <dbReference type="SAM" id="SignalP"/>
    </source>
</evidence>
<proteinExistence type="evidence at transcript level"/>
<keyword evidence="1" id="KW-0325">Glycoprotein</keyword>
<feature type="domain" description="Carboxylesterase type B" evidence="3">
    <location>
        <begin position="28"/>
        <end position="506"/>
    </location>
</feature>
<sequence length="518" mass="59522">MLCVKMLPSLVLFCALCILINDAALVQRVITSKGIIVGDEVKTSDGESYATYFGVPYAKVDEDNPFGNTSPYPRFTTPFNASDPNIMCPQVILREGGILQCLRLNIYVPRHNSHSNRPVFVWFHGGGLAFGSAGEYNATHLVQEDVIVITANYRLGPYGFLCTPDNKNQGLEDMKTALKWIKKEISAFGGDCHRITIAGESWGGSAVDYLLYEDAYFQQAIIQSGPRFSYAVSSREDTEVILKLAAILGQNTTNYRDALNYMAKSDPIQVMRAYNSLEYVFGVCENPGDFHLDLNAKYAERIRNTPIMIGVTSKETFDDIASKPDSYYATVEDEFYKSLGSVFNLKNETLRNLTDEIWKFYLKSKPISKDVMLEIIDLSSDFQENYGTERSVTNFLKMHNPRVYKYVYSYIGESPYKNVSGVGAYHTQELPMLFEWWTKLKTEEEFMMRRRVVKLWMDFVKYGNPTPNPKSSPRWLATDLNSRRYFDINLQSQMKDQLYRERMAFWEQIWSKYGQYRK</sequence>
<evidence type="ECO:0000256" key="1">
    <source>
        <dbReference type="ARBA" id="ARBA00023180"/>
    </source>
</evidence>
<evidence type="ECO:0000259" key="3">
    <source>
        <dbReference type="Pfam" id="PF00135"/>
    </source>
</evidence>
<dbReference type="EMBL" id="KX015844">
    <property type="protein sequence ID" value="ARM65373.1"/>
    <property type="molecule type" value="mRNA"/>
</dbReference>
<feature type="chain" id="PRO_5015470581" evidence="2">
    <location>
        <begin position="24"/>
        <end position="518"/>
    </location>
</feature>
<protein>
    <submittedName>
        <fullName evidence="4">Putative antennal esterase CXE2</fullName>
    </submittedName>
</protein>
<dbReference type="Pfam" id="PF00135">
    <property type="entry name" value="COesterase"/>
    <property type="match status" value="1"/>
</dbReference>
<dbReference type="InterPro" id="IPR029058">
    <property type="entry name" value="AB_hydrolase_fold"/>
</dbReference>
<name>A0A2U3T8J5_ECTOB</name>